<dbReference type="Pfam" id="PF09133">
    <property type="entry name" value="SANTA"/>
    <property type="match status" value="2"/>
</dbReference>
<protein>
    <recommendedName>
        <fullName evidence="2">SANTA domain-containing protein</fullName>
    </recommendedName>
</protein>
<name>A0ABR2LVV6_9ASPA</name>
<dbReference type="PANTHER" id="PTHR35311">
    <property type="entry name" value="KINETOCHORE-ASSOCIATED PROTEIN KNL-2 HOMOLOG"/>
    <property type="match status" value="1"/>
</dbReference>
<evidence type="ECO:0000259" key="2">
    <source>
        <dbReference type="Pfam" id="PF09133"/>
    </source>
</evidence>
<dbReference type="Proteomes" id="UP001412067">
    <property type="component" value="Unassembled WGS sequence"/>
</dbReference>
<evidence type="ECO:0000313" key="3">
    <source>
        <dbReference type="EMBL" id="KAK8952958.1"/>
    </source>
</evidence>
<feature type="domain" description="SANTA" evidence="2">
    <location>
        <begin position="184"/>
        <end position="274"/>
    </location>
</feature>
<dbReference type="InterPro" id="IPR053090">
    <property type="entry name" value="Centromere_KNL-2_homolog"/>
</dbReference>
<dbReference type="EMBL" id="JBBWWR010000014">
    <property type="protein sequence ID" value="KAK8952958.1"/>
    <property type="molecule type" value="Genomic_DNA"/>
</dbReference>
<dbReference type="InterPro" id="IPR015216">
    <property type="entry name" value="SANTA"/>
</dbReference>
<organism evidence="3 4">
    <name type="scientific">Platanthera guangdongensis</name>
    <dbReference type="NCBI Taxonomy" id="2320717"/>
    <lineage>
        <taxon>Eukaryota</taxon>
        <taxon>Viridiplantae</taxon>
        <taxon>Streptophyta</taxon>
        <taxon>Embryophyta</taxon>
        <taxon>Tracheophyta</taxon>
        <taxon>Spermatophyta</taxon>
        <taxon>Magnoliopsida</taxon>
        <taxon>Liliopsida</taxon>
        <taxon>Asparagales</taxon>
        <taxon>Orchidaceae</taxon>
        <taxon>Orchidoideae</taxon>
        <taxon>Orchideae</taxon>
        <taxon>Orchidinae</taxon>
        <taxon>Platanthera</taxon>
    </lineage>
</organism>
<accession>A0ABR2LVV6</accession>
<keyword evidence="4" id="KW-1185">Reference proteome</keyword>
<feature type="region of interest" description="Disordered" evidence="1">
    <location>
        <begin position="40"/>
        <end position="59"/>
    </location>
</feature>
<feature type="compositionally biased region" description="Polar residues" evidence="1">
    <location>
        <begin position="727"/>
        <end position="737"/>
    </location>
</feature>
<evidence type="ECO:0000256" key="1">
    <source>
        <dbReference type="SAM" id="MobiDB-lite"/>
    </source>
</evidence>
<comment type="caution">
    <text evidence="3">The sequence shown here is derived from an EMBL/GenBank/DDBJ whole genome shotgun (WGS) entry which is preliminary data.</text>
</comment>
<proteinExistence type="predicted"/>
<feature type="region of interest" description="Disordered" evidence="1">
    <location>
        <begin position="715"/>
        <end position="744"/>
    </location>
</feature>
<sequence length="832" mass="91579">MCTKTAAVWPSTAPAANPETPCLSSFQKKDIRFSFFSTPPTKPASALLSPESKRETPFSPSFQQKDVLLFEWWLMKTEKGYNGKRLAVGGFTKRSEAVGIFNSAPIIKRHDDCTLETADGITVRIRGPINEIRTFDNGFPFEVFVAFLFGFPTTWDTFIKESSGDRPTHQPEITFDPSFQKRTVLLRNWWLRRAEKGSDGNTLAVGGFNERGKAMRIFNSSPITKRHDVCTIETADGITIRIQGFINKTRTLDNGFPLEACKIFFSGFPTTWTKFAILSSGDKPSYTETPVNTSISADWYKDFLENLPFGFPVPSESTNVENVPLTSKTSICDFTAILLVSFHKSIARGSIPSSVHSPLVDRCCTEASHSEADGCQISNLHADGVPQEISVDHGKLDFIQEETLKNGKKCTGHALTTGHHDDLVKICSTGVSSDFVIGKDLDKQERTFLDETNKMDGAKSALDGSKTSAASQPNKILVEGSPSFSIFYREDQIFGESPADLAVRKGGRFELLTVGNVHEESQVYSQLLNETSNVNSATLAPGGPKFFATSQLNDVLVQGRPLSPNLYGKIQEFVSAKHASQSDRSAPALDGSKTYVTSLPIDTVLTESILSPTESIRCPSAGVLSEENQGGHQHSNIMSLEIVSKSNSVSRYDSTSTACLWKSVNDQRTFSCDPTVGIAEKPPPNSKVFASPTLGKNIMRHCKKIKDNQPVRNRMTVEQNDSRNRQDFSNSEENMFISSASNSRSKSLRIRTNYKTKNVGVSRNMGKPKCKGPHKTGCKTVHRAPSTKCKGIDLSFLTPEPLSLKRSRSGRLLLPALDCSTRIIYDAVSLQC</sequence>
<evidence type="ECO:0000313" key="4">
    <source>
        <dbReference type="Proteomes" id="UP001412067"/>
    </source>
</evidence>
<dbReference type="PANTHER" id="PTHR35311:SF1">
    <property type="entry name" value="PROTEIN EMBRYO DEFECTIVE 1674"/>
    <property type="match status" value="1"/>
</dbReference>
<gene>
    <name evidence="3" type="ORF">KSP40_PGU001981</name>
</gene>
<feature type="domain" description="SANTA" evidence="2">
    <location>
        <begin position="67"/>
        <end position="157"/>
    </location>
</feature>
<reference evidence="3 4" key="1">
    <citation type="journal article" date="2022" name="Nat. Plants">
        <title>Genomes of leafy and leafless Platanthera orchids illuminate the evolution of mycoheterotrophy.</title>
        <authorList>
            <person name="Li M.H."/>
            <person name="Liu K.W."/>
            <person name="Li Z."/>
            <person name="Lu H.C."/>
            <person name="Ye Q.L."/>
            <person name="Zhang D."/>
            <person name="Wang J.Y."/>
            <person name="Li Y.F."/>
            <person name="Zhong Z.M."/>
            <person name="Liu X."/>
            <person name="Yu X."/>
            <person name="Liu D.K."/>
            <person name="Tu X.D."/>
            <person name="Liu B."/>
            <person name="Hao Y."/>
            <person name="Liao X.Y."/>
            <person name="Jiang Y.T."/>
            <person name="Sun W.H."/>
            <person name="Chen J."/>
            <person name="Chen Y.Q."/>
            <person name="Ai Y."/>
            <person name="Zhai J.W."/>
            <person name="Wu S.S."/>
            <person name="Zhou Z."/>
            <person name="Hsiao Y.Y."/>
            <person name="Wu W.L."/>
            <person name="Chen Y.Y."/>
            <person name="Lin Y.F."/>
            <person name="Hsu J.L."/>
            <person name="Li C.Y."/>
            <person name="Wang Z.W."/>
            <person name="Zhao X."/>
            <person name="Zhong W.Y."/>
            <person name="Ma X.K."/>
            <person name="Ma L."/>
            <person name="Huang J."/>
            <person name="Chen G.Z."/>
            <person name="Huang M.Z."/>
            <person name="Huang L."/>
            <person name="Peng D.H."/>
            <person name="Luo Y.B."/>
            <person name="Zou S.Q."/>
            <person name="Chen S.P."/>
            <person name="Lan S."/>
            <person name="Tsai W.C."/>
            <person name="Van de Peer Y."/>
            <person name="Liu Z.J."/>
        </authorList>
    </citation>
    <scope>NUCLEOTIDE SEQUENCE [LARGE SCALE GENOMIC DNA]</scope>
    <source>
        <strain evidence="3">Lor288</strain>
    </source>
</reference>